<dbReference type="Gene3D" id="2.60.120.10">
    <property type="entry name" value="Jelly Rolls"/>
    <property type="match status" value="1"/>
</dbReference>
<comment type="caution">
    <text evidence="1">The sequence shown here is derived from an EMBL/GenBank/DDBJ whole genome shotgun (WGS) entry which is preliminary data.</text>
</comment>
<keyword evidence="2" id="KW-1185">Reference proteome</keyword>
<dbReference type="PANTHER" id="PTHR36156">
    <property type="entry name" value="SLR2101 PROTEIN"/>
    <property type="match status" value="1"/>
</dbReference>
<dbReference type="Proteomes" id="UP001498421">
    <property type="component" value="Unassembled WGS sequence"/>
</dbReference>
<name>A0ABR1II54_9HYPO</name>
<organism evidence="1 2">
    <name type="scientific">Neonectria magnoliae</name>
    <dbReference type="NCBI Taxonomy" id="2732573"/>
    <lineage>
        <taxon>Eukaryota</taxon>
        <taxon>Fungi</taxon>
        <taxon>Dikarya</taxon>
        <taxon>Ascomycota</taxon>
        <taxon>Pezizomycotina</taxon>
        <taxon>Sordariomycetes</taxon>
        <taxon>Hypocreomycetidae</taxon>
        <taxon>Hypocreales</taxon>
        <taxon>Nectriaceae</taxon>
        <taxon>Neonectria</taxon>
    </lineage>
</organism>
<dbReference type="InterPro" id="IPR047142">
    <property type="entry name" value="OryJ/VirC-like"/>
</dbReference>
<dbReference type="EMBL" id="JAZAVK010000003">
    <property type="protein sequence ID" value="KAK7432710.1"/>
    <property type="molecule type" value="Genomic_DNA"/>
</dbReference>
<gene>
    <name evidence="1" type="ORF">QQZ08_000569</name>
</gene>
<protein>
    <submittedName>
        <fullName evidence="1">Uncharacterized protein</fullName>
    </submittedName>
</protein>
<reference evidence="1 2" key="1">
    <citation type="journal article" date="2025" name="Microbiol. Resour. Announc.">
        <title>Draft genome sequences for Neonectria magnoliae and Neonectria punicea, canker pathogens of Liriodendron tulipifera and Acer saccharum in West Virginia.</title>
        <authorList>
            <person name="Petronek H.M."/>
            <person name="Kasson M.T."/>
            <person name="Metheny A.M."/>
            <person name="Stauder C.M."/>
            <person name="Lovett B."/>
            <person name="Lynch S.C."/>
            <person name="Garnas J.R."/>
            <person name="Kasson L.R."/>
            <person name="Stajich J.E."/>
        </authorList>
    </citation>
    <scope>NUCLEOTIDE SEQUENCE [LARGE SCALE GENOMIC DNA]</scope>
    <source>
        <strain evidence="1 2">NRRL 64651</strain>
    </source>
</reference>
<evidence type="ECO:0000313" key="2">
    <source>
        <dbReference type="Proteomes" id="UP001498421"/>
    </source>
</evidence>
<accession>A0ABR1II54</accession>
<dbReference type="PANTHER" id="PTHR36156:SF3">
    <property type="entry name" value="CUPIN 2 CONSERVED BARREL DOMAIN-CONTAINING PROTEIN"/>
    <property type="match status" value="1"/>
</dbReference>
<sequence>MSGQELSPPKRFITDHDAEGKAIFNTSIREEVPAKIIGCGDKFFLGYTTSERLVEFTDNKDVESYREYLANPPGIVVPGGTVGRFVDMRPGGVSPMHRTGSLDYGVVLEARSSCGLTRARAG</sequence>
<proteinExistence type="predicted"/>
<dbReference type="InterPro" id="IPR014710">
    <property type="entry name" value="RmlC-like_jellyroll"/>
</dbReference>
<evidence type="ECO:0000313" key="1">
    <source>
        <dbReference type="EMBL" id="KAK7432710.1"/>
    </source>
</evidence>